<dbReference type="PANTHER" id="PTHR11139:SF1">
    <property type="entry name" value="TRANSFORMATION_TRANSCRIPTION DOMAIN-ASSOCIATED PROTEIN"/>
    <property type="match status" value="1"/>
</dbReference>
<feature type="compositionally biased region" description="Low complexity" evidence="2">
    <location>
        <begin position="4528"/>
        <end position="4540"/>
    </location>
</feature>
<dbReference type="PROSITE" id="PS50290">
    <property type="entry name" value="PI3_4_KINASE_3"/>
    <property type="match status" value="1"/>
</dbReference>
<evidence type="ECO:0000313" key="6">
    <source>
        <dbReference type="Proteomes" id="UP000186804"/>
    </source>
</evidence>
<dbReference type="Pfam" id="PF20206">
    <property type="entry name" value="Tra1_ring"/>
    <property type="match status" value="2"/>
</dbReference>
<dbReference type="GO" id="GO:0005634">
    <property type="term" value="C:nucleus"/>
    <property type="evidence" value="ECO:0007669"/>
    <property type="project" value="TreeGrafter"/>
</dbReference>
<dbReference type="Pfam" id="PF20175">
    <property type="entry name" value="Tra1_central"/>
    <property type="match status" value="2"/>
</dbReference>
<feature type="region of interest" description="Disordered" evidence="2">
    <location>
        <begin position="1938"/>
        <end position="1968"/>
    </location>
</feature>
<keyword evidence="6" id="KW-1185">Reference proteome</keyword>
<feature type="compositionally biased region" description="Low complexity" evidence="2">
    <location>
        <begin position="4873"/>
        <end position="4884"/>
    </location>
</feature>
<accession>A0A1J4MPZ1</accession>
<dbReference type="GeneID" id="92364845"/>
<dbReference type="InterPro" id="IPR050517">
    <property type="entry name" value="DDR_Repair_Kinase"/>
</dbReference>
<dbReference type="SMART" id="SM00146">
    <property type="entry name" value="PI3Kc"/>
    <property type="match status" value="1"/>
</dbReference>
<dbReference type="GO" id="GO:0000124">
    <property type="term" value="C:SAGA complex"/>
    <property type="evidence" value="ECO:0007669"/>
    <property type="project" value="TreeGrafter"/>
</dbReference>
<dbReference type="GO" id="GO:0035267">
    <property type="term" value="C:NuA4 histone acetyltransferase complex"/>
    <property type="evidence" value="ECO:0007669"/>
    <property type="project" value="TreeGrafter"/>
</dbReference>
<dbReference type="InterPro" id="IPR003152">
    <property type="entry name" value="FATC_dom"/>
</dbReference>
<reference evidence="5 6" key="1">
    <citation type="submission" date="2016-10" db="EMBL/GenBank/DDBJ databases">
        <title>Reductive evolution of mitochondrial metabolism and differential evolution of invasion-related proteins in Cryptosporidium.</title>
        <authorList>
            <person name="Liu S."/>
            <person name="Roellig D.M."/>
            <person name="Guo Y."/>
            <person name="Li N."/>
            <person name="Frace M.A."/>
            <person name="Tang K."/>
            <person name="Zhang L."/>
            <person name="Feng Y."/>
            <person name="Xiao L."/>
        </authorList>
    </citation>
    <scope>NUCLEOTIDE SEQUENCE [LARGE SCALE GENOMIC DNA]</scope>
    <source>
        <strain evidence="5">30847</strain>
    </source>
</reference>
<evidence type="ECO:0000313" key="5">
    <source>
        <dbReference type="EMBL" id="OII76262.1"/>
    </source>
</evidence>
<feature type="region of interest" description="Disordered" evidence="2">
    <location>
        <begin position="3047"/>
        <end position="3110"/>
    </location>
</feature>
<dbReference type="InterPro" id="IPR000403">
    <property type="entry name" value="PI3/4_kinase_cat_dom"/>
</dbReference>
<dbReference type="Pfam" id="PF00454">
    <property type="entry name" value="PI3_PI4_kinase"/>
    <property type="match status" value="1"/>
</dbReference>
<comment type="caution">
    <text evidence="5">The sequence shown here is derived from an EMBL/GenBank/DDBJ whole genome shotgun (WGS) entry which is preliminary data.</text>
</comment>
<evidence type="ECO:0000256" key="2">
    <source>
        <dbReference type="SAM" id="MobiDB-lite"/>
    </source>
</evidence>
<feature type="region of interest" description="Disordered" evidence="2">
    <location>
        <begin position="4523"/>
        <end position="4547"/>
    </location>
</feature>
<evidence type="ECO:0000256" key="1">
    <source>
        <dbReference type="ARBA" id="ARBA00007234"/>
    </source>
</evidence>
<protein>
    <submittedName>
        <fullName evidence="5">Uncharacterized protein</fullName>
    </submittedName>
</protein>
<name>A0A1J4MPZ1_9CRYT</name>
<feature type="domain" description="PI3K/PI4K catalytic" evidence="3">
    <location>
        <begin position="5329"/>
        <end position="5721"/>
    </location>
</feature>
<dbReference type="PANTHER" id="PTHR11139">
    <property type="entry name" value="ATAXIA TELANGIECTASIA MUTATED ATM -RELATED"/>
    <property type="match status" value="1"/>
</dbReference>
<dbReference type="EMBL" id="LRBS01000067">
    <property type="protein sequence ID" value="OII76262.1"/>
    <property type="molecule type" value="Genomic_DNA"/>
</dbReference>
<sequence>MDINEISLRLRNFDKRDITEEIIFLTSIRDHIDVYTLDPTVYSTFLNECLGSIRSILLLRDSAQNSEYTKARILCMEILTLLPQNEVLSNYCLDLAQLCLHLLDRDTDDIGIFAIRNLVFLYRNYTNALDNVVESLLGFSSRLCTDIQQSLPQLIQEVVSDHKSGVASQGLAGATQTVYNLNSDSNDSYGGLPIRLESNSSALGDDTDNLFLRGSFSSNTLPDLSDLTNPVRSSVHRNTVGGSSHHHTSWSSTMVLPCHRSLRILVELPLTLLHIFQLYPHYMERYFAIFAPNLVSCLHIATLFPRDFIPRISAVSQQQYNSRLQQQYSPDYVPDIMQSTNYRSLVQDYIVTCSKIIFWFTHFFRGFTQEDHIVDTLRQTQASFIQGFIEVLLLCPAHCLHQRREILVCLRNILGTDFRQGFYSKADVLLDEVVLIGQGRTGYETIKVLSAAIIHEFLVYLRLEYSFNAYNNINSDGFLDIIMKCLHSLTRNILDTQLPLPAQHYCIRSIAFLPDILKKEGFLPNNNQRNIVIRDILLVILWAFSLKIHQLRRQIYNLVIVALNGDISSFLCLNSSVISSTPLKPTPDDILSEFENIYNVGHWLDKAFSYANTQLGHCSVSLLGSSTLSHGINQETKTITYTNSRPLVIDVLRELRPIIRAVIIGVRQTIFHITTLNRVGLNVGLGTSGSGTAHGSSNLDITRYDVRKLAQGVPLNESESRLVQQIFVEGIICSVEYSLSFQSTTNNTSLFNIEEGGHECQILSTCAVLPNTLATTGIQNSSSSLSIMPEEKDLLELLASTMCYIHPQSFGDIIQATFPLLFEWSSTMSPQVALIFHYWGLQQHVAKTFYEAVLPHLITKMDSLMVEPESEYKNLRKDGISPLQILSKQADVDKSRGTLTGNSSQPSSLPGIPTVSTSISMYPTDHHQLSLSRFAVDPHIDNVSLHSKILYSRGRISYFGSNIGSINNSQSKFQIIDPRDDPFNVIQFAPTAAPHGNPPNHTFSFDILTQDINISLLQLNKQLVNLPLPDTFIYGARSKNREYTKNCDNSLPCKQDDNEIAYNKDLETSNSTFSNTHSALNSISYCSYSGGIAAILVVTRLLKQLFRFIGQSPQFETILQPYVADLCVKCTTLASSYPSNTFYLSILRSLFRSITPGGKASGIYKEFLSILPWFLDTTIRMQKITSSPYREVWLEISLTVPARLKSLLPYMGQLVDPMLNALESNDPELVLLALRSLDLWIDNLHHDFLYPILTNSLHQPHRFQTRPCILVTLCKLLRPAPPIPLPAAQVLFYNFPRYHKNNNLSFYALQSIAFQHATLVGRILGKLGGKNRWFLKDAATLDISKRRQQAFYSLPLSINKINGSIQLKEMNLNFKSEPLPMISLDDTLEHIFALLSIQNTSQDNPGTSKIIKDMSIKYIKYILVNYLNLFWSPIPSKESIEAYFNELNLYLSNCPHIIEDPTSIFSVDFVKLINPKLFHSFDKNLELFVKTLILGVSVDPELRDKCLLLCSGYKTFVAIYCASRIFIPDNCNLNIYWNLTSIDPVSPFLSGLFEILQVNSIILSSTAYLASSSKTAMDILCQLVETFYILVSHFPMKYQQKALQTNQLPVLLTTNLVKLCYQTLWSKKIAGCLLLVEILARFPPIWAQEFFIQIIDGLFFISKDSGVDTNPCGERCAEDALETLIYSVFTGFKPNLRKSDGSFIIDAIPSLTNGFTVSSHRLSLLSGEGISTILPDWEELLDLVNKTKKSKKENPSQWWPNTSRFYMELLLDSDNMSFMDCPIRDSLIKSIEKPPSSELYIIRKHLHHICMVTIIPNILSLKPSCRRMAQKCLVFLANATGVSVATLLNISFTSGNEGNSSLSTSSSCITSNTILQLLLSRLQTKLISTCSTPYQLAFIDALCFLTSLRPYPLGIPSTVIRRFVEDILVVVRDEMDSDLGDSSQQKNTGLNSSIPTASSMRTNPTTKKHRVEVQIRSIRFLKLVLLHPSWSEYLKSRVSSSLSVPVSTNTSPATGPTHLNNIPYHHQPMASTSSVSSAPPTLYTSGNIPGTPQIPYNSNTISTNSSTYGTTNTSLAPQSNNSMGRNSEELRWRIIGILFRCVTRRDLEVCMAAHHTLRVIVRIERFVNNQQILASGNIAQYELLPEDQLRHCLRPVLVHLASATRLTVHVLQGLARLLELLCYCFNVTLGEKLLQHLQRLCWPTDIQRDQINTTSSMSTSSSLRQPTNNLLGNQDPKKYEEDLYMAVAMVCVFHLLPQGSDEFVAKVIGTILGTRTFPGIDGTANGQSSLSSFINCYITTMTLSSPFRLPLALFAVHSSQSVVSFLIQQLASDKYANLLIDLIKMPPCSVVRVKLYQLRMQLMEATVNRVLEEADSLEGKGVDTIVTISSSSISGQSLPQSIPVVPAFTEAYSCTWNGIRVLSSLCEEWPSLLIIDFLEYYATNNKSVLTIIDTLLTLYNTIYNRLIVLTKSGGISPHGNFENKFELALTYQGTVSWQHPWSFFHSQECLSLFKMLIGFYSETNALEGIPGDDFVSVQNGVNSPVISPNYTSIGSDIIEDIEAVLNSMDNVLNYPRQTPGSETERNIVGMSGSLGGSSSNLSPGSVMLGANSQPSHINTSYTSSNPSSVSSYPSSEFVLSLLKKTIHGSDVKAHLRRRRIDVVLTIATLFGTSSTLDNGPLRDFLICKVPSTMTIQEKRLLFNQLIQRYYPVNPNLDVSSILPGTQVACIQLILIPLLEYEFNNCNTNNTPKLKENTTSATKHGDANSIHATSHFNESCWLNDAICEGIVTRIILPSLERSNIPLYGTTGLSAIDDPLKVEILKLLILLIRNPQCSEVLSNNRKRIIKNVWNILRTESSMLKSWGYITMCFFVSKYPFPDKILFSILVALTRLYGVSEVRLTVRKALDLFIPIMYNLKPLGESDAITSLASNTQSAAETISGTSVDIARQNSLNLSFSLVPSPPRLAISEKSPEIMLSKWLRLMIAILIQDSYNLPLPQQLFHWHIVIQHSHIFVHESVYLFSPILSTVTKLLWSYGSLAASSDTSRRTSKIGHTGDSAVLGENSENSRDNSKDNSKDNSREIPGGRLADCSGQQTEPASTSSTSNSSGFSHNLPLLPEIRRGIYDILLVLTDWICINQSYVESEECRIDGASIQPEYKKRKVGTYQSNKSLKQELEFSQENSGVLSILNCTIDVSSISQLSSLLIKQSGTTNISMSSLIITSWFRLALLSCNTDHLMVSKCFTQMARILKVEPNSKIQLSWLDLGFPIPSFNTVNNKNSSRSQSYGNQPNLSAGFVITYQLTLLAGLQVICMYQSFPVIILQLDCFLKVLEPVFISTEKVTIDSLYTFLCKILQILPLPSKQLQFILQYKYSTREHSKDQVSISVEPNTIPVPNPDLSSITKASSVDLISNLSSNNPIEESSQAKASKVNIERYKIQFSKMYPPDNRIDSFYTRLIDIAIAGLWSSIDGESSMLPPFNPVQPIAIGSTRNNMYTSSKHYVSFYTGVKCIMSLMTVGAFNPTITSHIDCMTAQTSVPSTASDLTSSTNQHPVGIIFLSYMSDLIIHVLENILAQISNSTIPSSSVVQSGLIPNVAPTSSHNRLPLNTIQNSSSATILSTSSNNYSNSSILLLLQSCGELFHILLMTPEVTWYTLNSKTSQNRLISLVRDFGLIPLQGGIIHILITIIGRWMYRKPFIISNYLAQTLNLDISLSTNSTTNSPSRDPKYSNNTGDRSKVKVLYLDDIIKVYCDLYNCTVSEDTESYMSSSQKPLFTFRYELILNLLTSWSLICDRHRRHEIHLAYHLLVSTILLEREEELNKLKNHDSKQNSVAGDIASVGEISMTTSAETINMKNSGDNSEIHLEDRSSNYSVTGIDPKLIMILERCALLGLASPHPIIKEKFLTWFDNKLPRDVQGRLHFLLTSSSFDVLAERFYICQFLELLIPVIKIDPIINGNDKIQRNSKDRSEDSYKFPPILPEIMYEHMNMAMNKANSDTKKNQKTYSPFEWWEFRTCLKTLDGISEFGYTDTNDLRGNSEDQNKYVSLLQPFRDCSENRNTTDKHIHNSDKNKDEITFGCSHAEYLSLSLSSLEDLNKFLNKDSLYYSNSIISTLLFFANTSETLAIKLWNCIFPWIWDNFDPKKRNLLTLDIIDLLSKERHHRVSSAMPSEWTVPCVIMESLLMCESPPELPNSLLLHLATRLRCWHTAAKYLEIQTNSEKFGILNKEQVILNEYTSMSSQVDVTNKINNYKTLNSVSTNVGNMNYLVPQSLALSPANPWSVLAEIYGQLQEEDVVIGIKRTYSTCLETHIGLALMQQAEWSKAQEIFFKNLDSIYNSSALIAVNSRVVDSELDRINTSLQNSSDLGVISQNYQGLGGSIGQSNSQNSIENFSNTIPQQEIESFSFQTNTRFQIHDKVTTISDLYNVATSNISSSLSNETLIWIDSWVSCAKHLNQWNTLNEFAKERKNPQLQLECSSKLQDWTLVEKLVNKYFLHNPVTKLCQAYHSLHDLLLGSSNTNCYPQNSSGLQQNQNYPQNSSNSVGGRISNTMNSTRSKLTEFERHCSIGYKTVLNFWATLPSIVSNCHIPLLLNFQQYIELQEGFRLSSDIERKLYQDLGSQITAQNIIGGNISSSNGPVSSSSNSGNLSNVGHTNSANIPQYTSSSIGSSPGYFEARMLNVWRDRLPNKWDSMILWNDLFVWRNFVFSIITNLISKSDTLSSQAKSLWPSYLQDMPWTMIKFASIARKSHRLPEVSVALLQKLQNHLQISGGDAYRAETFLATLEKVKLCLSDNSQLRTGLNILNMTDFQKCPEPYFDEYRAELLRLKGVITNRLYPNYYIDGDSTSGGIRIDVEHTSNRGNTDKVLNSSLQSGSSAPPYNPSSVSNPSQVSALSVSTSSVNSEIVTSSMVRVNVDLLSSLKVYPLFARGWITWAQYTDRLLYIHQNMSYAVNAVISYLMGIYLRPDKYSILISRVLWLLPHDSPEGKYLSLAFKKYSDFLPCAVWLPWIPQLIAGLDRIEGNALLPILNKVVVVFPQSIYFNLRCNYLEKREMAHLYWSISCSESNSSSCMNIGPPPPISSGVYPPFITVGRQRLESLMNTCRIRHGALTLALEHWVEDLVLHCKPDPVDELLCAVRTLFQMTIEVVPNLISQVSDNASFSDFSYLDHFPSVGIQFLENNIIKRYEQLLQRPNSGNNSTLQRAKNIIGQFWNEFKDDFKVYKANIGDSKFCYRVPRDLTLDFVLEKLKKWKDYLVRLTEKSNTPQNRPLLPELSPTLCDLFHRINIRIEVPGQHLRISSESLYLRNFAVLENMSNNNNPIGGVIYLERALPIVESITRQSYTLRRIGFLTSSGSIIYFLVQPYSGLQQKVEERIIHLQVALNTLLYRYKETRARNISFAILPCIPLHPRCRLVEDTGNKKSFAEIVESGGTAIPRYEIVRDLDLPLLLHRRLLNCLRNKRNIENIRNVKEGNFKVNGNYSSNFNSGISSGSINNINAITTNNSDYQSNSNFGNGITYSNLNLFNLSQQDYINVYNEICENWVPKDILKNSLLGNINSSDQSFIFVKQFTTHVGVLSIFSYILGATDVTPNKMFVSLDTGQVYQSELKSSYVSSTLLIDRIEKVPFRLTRNMQSLMGPYGKNGILPGVMLAFAQCLQKYEFHVRNLLCSLLRDDLYALSMHRALQVTTNYVTQQQKNPNVTNTEIQSNPSVHNGATVTNLQNMSRSQYLGVQHSNITSDTLPPNINNSATNNNQPIQSSASSNFMHTVQQKLLTNADVREKVDRNVRRMMERIAILTNPRPITDQTVLIDKSILEIISSATDTKNIALMKTTWMPWI</sequence>
<dbReference type="InterPro" id="IPR046807">
    <property type="entry name" value="Tra1_central"/>
</dbReference>
<proteinExistence type="inferred from homology"/>
<feature type="region of interest" description="Disordered" evidence="2">
    <location>
        <begin position="4852"/>
        <end position="4884"/>
    </location>
</feature>
<dbReference type="Proteomes" id="UP000186804">
    <property type="component" value="Unassembled WGS sequence"/>
</dbReference>
<evidence type="ECO:0000259" key="3">
    <source>
        <dbReference type="PROSITE" id="PS50290"/>
    </source>
</evidence>
<dbReference type="InterPro" id="IPR011009">
    <property type="entry name" value="Kinase-like_dom_sf"/>
</dbReference>
<dbReference type="SUPFAM" id="SSF56112">
    <property type="entry name" value="Protein kinase-like (PK-like)"/>
    <property type="match status" value="1"/>
</dbReference>
<comment type="similarity">
    <text evidence="1">Belongs to the PI3/PI4-kinase family. TRA1 subfamily.</text>
</comment>
<feature type="compositionally biased region" description="Polar residues" evidence="2">
    <location>
        <begin position="1940"/>
        <end position="1965"/>
    </location>
</feature>
<dbReference type="GO" id="GO:0006355">
    <property type="term" value="P:regulation of DNA-templated transcription"/>
    <property type="evidence" value="ECO:0007669"/>
    <property type="project" value="TreeGrafter"/>
</dbReference>
<dbReference type="InterPro" id="IPR003151">
    <property type="entry name" value="PIK-rel_kinase_FAT"/>
</dbReference>
<dbReference type="Gene3D" id="1.10.1070.11">
    <property type="entry name" value="Phosphatidylinositol 3-/4-kinase, catalytic domain"/>
    <property type="match status" value="1"/>
</dbReference>
<organism evidence="5 6">
    <name type="scientific">Cryptosporidium andersoni</name>
    <dbReference type="NCBI Taxonomy" id="117008"/>
    <lineage>
        <taxon>Eukaryota</taxon>
        <taxon>Sar</taxon>
        <taxon>Alveolata</taxon>
        <taxon>Apicomplexa</taxon>
        <taxon>Conoidasida</taxon>
        <taxon>Coccidia</taxon>
        <taxon>Eucoccidiorida</taxon>
        <taxon>Eimeriorina</taxon>
        <taxon>Cryptosporidiidae</taxon>
        <taxon>Cryptosporidium</taxon>
    </lineage>
</organism>
<dbReference type="OrthoDB" id="5570127at2759"/>
<dbReference type="InterPro" id="IPR046805">
    <property type="entry name" value="Tra1_ring"/>
</dbReference>
<dbReference type="VEuPathDB" id="CryptoDB:cand_006600"/>
<feature type="compositionally biased region" description="Basic and acidic residues" evidence="2">
    <location>
        <begin position="3066"/>
        <end position="3081"/>
    </location>
</feature>
<feature type="domain" description="FATC" evidence="4">
    <location>
        <begin position="5796"/>
        <end position="5835"/>
    </location>
</feature>
<evidence type="ECO:0000259" key="4">
    <source>
        <dbReference type="PROSITE" id="PS51190"/>
    </source>
</evidence>
<dbReference type="GO" id="GO:0006281">
    <property type="term" value="P:DNA repair"/>
    <property type="evidence" value="ECO:0007669"/>
    <property type="project" value="TreeGrafter"/>
</dbReference>
<dbReference type="PROSITE" id="PS51190">
    <property type="entry name" value="FATC"/>
    <property type="match status" value="1"/>
</dbReference>
<feature type="compositionally biased region" description="Polar residues" evidence="2">
    <location>
        <begin position="4857"/>
        <end position="4872"/>
    </location>
</feature>
<dbReference type="InterPro" id="IPR036940">
    <property type="entry name" value="PI3/4_kinase_cat_sf"/>
</dbReference>
<dbReference type="Pfam" id="PF02259">
    <property type="entry name" value="FAT"/>
    <property type="match status" value="1"/>
</dbReference>
<dbReference type="RefSeq" id="XP_067068108.1">
    <property type="nucleotide sequence ID" value="XM_067210901.1"/>
</dbReference>
<gene>
    <name evidence="5" type="ORF">cand_006600</name>
</gene>